<dbReference type="EMBL" id="CP002999">
    <property type="protein sequence ID" value="AEM69624.1"/>
    <property type="molecule type" value="Genomic_DNA"/>
</dbReference>
<dbReference type="Proteomes" id="UP000008908">
    <property type="component" value="Chromosome"/>
</dbReference>
<dbReference type="AlphaFoldDB" id="G2PS34"/>
<reference evidence="2" key="1">
    <citation type="submission" date="2011-08" db="EMBL/GenBank/DDBJ databases">
        <title>The complete genome of Muricauda ruestringensis DSM 13258.</title>
        <authorList>
            <person name="Lucas S."/>
            <person name="Han J."/>
            <person name="Lapidus A."/>
            <person name="Bruce D."/>
            <person name="Goodwin L."/>
            <person name="Pitluck S."/>
            <person name="Peters L."/>
            <person name="Kyrpides N."/>
            <person name="Mavromatis K."/>
            <person name="Ivanova N."/>
            <person name="Ovchinnikova G."/>
            <person name="Teshima H."/>
            <person name="Detter J.C."/>
            <person name="Tapia R."/>
            <person name="Han C."/>
            <person name="Land M."/>
            <person name="Hauser L."/>
            <person name="Markowitz V."/>
            <person name="Cheng J.-F."/>
            <person name="Hugenholtz P."/>
            <person name="Woyke T."/>
            <person name="Wu D."/>
            <person name="Spring S."/>
            <person name="Schroeder M."/>
            <person name="Brambilla E."/>
            <person name="Klenk H.-P."/>
            <person name="Eisen J.A."/>
        </authorList>
    </citation>
    <scope>NUCLEOTIDE SEQUENCE [LARGE SCALE GENOMIC DNA]</scope>
    <source>
        <strain evidence="2">DSM 13258 / LMG 19739 / B1</strain>
    </source>
</reference>
<dbReference type="RefSeq" id="WP_014031907.1">
    <property type="nucleotide sequence ID" value="NC_015945.1"/>
</dbReference>
<dbReference type="HOGENOM" id="CLU_3236214_0_0_10"/>
<proteinExistence type="predicted"/>
<gene>
    <name evidence="1" type="ordered locus">Murru_0573</name>
</gene>
<protein>
    <submittedName>
        <fullName evidence="1">Uncharacterized protein</fullName>
    </submittedName>
</protein>
<accession>G2PS34</accession>
<evidence type="ECO:0000313" key="1">
    <source>
        <dbReference type="EMBL" id="AEM69624.1"/>
    </source>
</evidence>
<keyword evidence="2" id="KW-1185">Reference proteome</keyword>
<dbReference type="KEGG" id="mrs:Murru_0573"/>
<sequence>MAADLPYSKEDRELADSSLWLEQLMDSGMFKNVAKKFLTSREP</sequence>
<reference evidence="1 2" key="2">
    <citation type="journal article" date="2012" name="Stand. Genomic Sci.">
        <title>Complete genome sequence of the facultatively anaerobic, appendaged bacterium Muricauda ruestringensis type strain (B1(T)).</title>
        <authorList>
            <person name="Huntemann M."/>
            <person name="Teshima H."/>
            <person name="Lapidus A."/>
            <person name="Nolan M."/>
            <person name="Lucas S."/>
            <person name="Hammon N."/>
            <person name="Deshpande S."/>
            <person name="Cheng J.F."/>
            <person name="Tapia R."/>
            <person name="Goodwin L.A."/>
            <person name="Pitluck S."/>
            <person name="Liolios K."/>
            <person name="Pagani I."/>
            <person name="Ivanova N."/>
            <person name="Mavromatis K."/>
            <person name="Mikhailova N."/>
            <person name="Pati A."/>
            <person name="Chen A."/>
            <person name="Palaniappan K."/>
            <person name="Land M."/>
            <person name="Hauser L."/>
            <person name="Pan C."/>
            <person name="Brambilla E.M."/>
            <person name="Rohde M."/>
            <person name="Spring S."/>
            <person name="Goker M."/>
            <person name="Detter J.C."/>
            <person name="Bristow J."/>
            <person name="Eisen J.A."/>
            <person name="Markowitz V."/>
            <person name="Hugenholtz P."/>
            <person name="Kyrpides N.C."/>
            <person name="Klenk H.P."/>
            <person name="Woyke T."/>
        </authorList>
    </citation>
    <scope>NUCLEOTIDE SEQUENCE [LARGE SCALE GENOMIC DNA]</scope>
    <source>
        <strain evidence="2">DSM 13258 / LMG 19739 / B1</strain>
    </source>
</reference>
<organism evidence="1 2">
    <name type="scientific">Allomuricauda ruestringensis (strain DSM 13258 / CIP 107369 / LMG 19739 / B1)</name>
    <name type="common">Muricauda ruestringensis</name>
    <dbReference type="NCBI Taxonomy" id="886377"/>
    <lineage>
        <taxon>Bacteria</taxon>
        <taxon>Pseudomonadati</taxon>
        <taxon>Bacteroidota</taxon>
        <taxon>Flavobacteriia</taxon>
        <taxon>Flavobacteriales</taxon>
        <taxon>Flavobacteriaceae</taxon>
        <taxon>Flagellimonas</taxon>
    </lineage>
</organism>
<evidence type="ECO:0000313" key="2">
    <source>
        <dbReference type="Proteomes" id="UP000008908"/>
    </source>
</evidence>
<name>G2PS34_ALLRU</name>